<reference evidence="1" key="1">
    <citation type="submission" date="2019-06" db="EMBL/GenBank/DDBJ databases">
        <authorList>
            <person name="Zheng W."/>
        </authorList>
    </citation>
    <scope>NUCLEOTIDE SEQUENCE</scope>
    <source>
        <strain evidence="1">QDHG01</strain>
    </source>
</reference>
<dbReference type="EMBL" id="RRYP01020615">
    <property type="protein sequence ID" value="TNV72879.1"/>
    <property type="molecule type" value="Genomic_DNA"/>
</dbReference>
<proteinExistence type="predicted"/>
<gene>
    <name evidence="1" type="ORF">FGO68_gene16210</name>
</gene>
<accession>A0A8J8NDP5</accession>
<evidence type="ECO:0000313" key="1">
    <source>
        <dbReference type="EMBL" id="TNV72879.1"/>
    </source>
</evidence>
<evidence type="ECO:0000313" key="2">
    <source>
        <dbReference type="Proteomes" id="UP000785679"/>
    </source>
</evidence>
<organism evidence="1 2">
    <name type="scientific">Halteria grandinella</name>
    <dbReference type="NCBI Taxonomy" id="5974"/>
    <lineage>
        <taxon>Eukaryota</taxon>
        <taxon>Sar</taxon>
        <taxon>Alveolata</taxon>
        <taxon>Ciliophora</taxon>
        <taxon>Intramacronucleata</taxon>
        <taxon>Spirotrichea</taxon>
        <taxon>Stichotrichia</taxon>
        <taxon>Sporadotrichida</taxon>
        <taxon>Halteriidae</taxon>
        <taxon>Halteria</taxon>
    </lineage>
</organism>
<dbReference type="AlphaFoldDB" id="A0A8J8NDP5"/>
<comment type="caution">
    <text evidence="1">The sequence shown here is derived from an EMBL/GenBank/DDBJ whole genome shotgun (WGS) entry which is preliminary data.</text>
</comment>
<dbReference type="Proteomes" id="UP000785679">
    <property type="component" value="Unassembled WGS sequence"/>
</dbReference>
<sequence>MQQQNQRPQFRGSLRNYFQLNIVPRDKTLHLITFQHCFELENSMKKQLRPRRVCPSGQIGIQQLNTNQSYDNRGAICTQIGGATGESSNSIIDQDQNRDRYVENDHKVPENQIRFLRAGVRRKRKALSKTILKTEALNPAQSLTSIGLCNQSNQLCVDSLRPAEKQNLIKSNLDCKPGTNLSSSTLVSTEIGLIESQAENSRIYQDGQNFQNSTKSCSKSTNSEFISRKPSDQLTFSTQYPDRQSCGEIPKILVKRKSHRLPEFSQSHNSALECENMKYQPRNDQFLARQAPNYIFPKCFSETLNLALEIIEFHKEQNAWKVSEINSFMKILMY</sequence>
<keyword evidence="2" id="KW-1185">Reference proteome</keyword>
<name>A0A8J8NDP5_HALGN</name>
<protein>
    <submittedName>
        <fullName evidence="1">Uncharacterized protein</fullName>
    </submittedName>
</protein>